<feature type="region of interest" description="Disordered" evidence="1">
    <location>
        <begin position="82"/>
        <end position="105"/>
    </location>
</feature>
<sequence length="118" mass="12048">MGEVAVRGCLAQAVDGGCQVVLCAAYAVDLARVALRAAMEQARRNGGGRKAKQKPRQVRTVRRDGREPLDLAAAIGALVSSGPGNSRPLAPRCASGGPPPPPELAGYLEAVGYGAGTR</sequence>
<dbReference type="AlphaFoldDB" id="A0A2J7YNP0"/>
<protein>
    <submittedName>
        <fullName evidence="2">Uncharacterized protein</fullName>
    </submittedName>
</protein>
<organism evidence="2 3">
    <name type="scientific">Streptomyces malaysiensis</name>
    <dbReference type="NCBI Taxonomy" id="92644"/>
    <lineage>
        <taxon>Bacteria</taxon>
        <taxon>Bacillati</taxon>
        <taxon>Actinomycetota</taxon>
        <taxon>Actinomycetes</taxon>
        <taxon>Kitasatosporales</taxon>
        <taxon>Streptomycetaceae</taxon>
        <taxon>Streptomyces</taxon>
        <taxon>Streptomyces violaceusniger group</taxon>
    </lineage>
</organism>
<proteinExistence type="predicted"/>
<dbReference type="Proteomes" id="UP000236520">
    <property type="component" value="Unassembled WGS sequence"/>
</dbReference>
<evidence type="ECO:0000256" key="1">
    <source>
        <dbReference type="SAM" id="MobiDB-lite"/>
    </source>
</evidence>
<evidence type="ECO:0000313" key="2">
    <source>
        <dbReference type="EMBL" id="PNG89645.1"/>
    </source>
</evidence>
<name>A0A2J7YNP0_STRMQ</name>
<comment type="caution">
    <text evidence="2">The sequence shown here is derived from an EMBL/GenBank/DDBJ whole genome shotgun (WGS) entry which is preliminary data.</text>
</comment>
<feature type="compositionally biased region" description="Basic residues" evidence="1">
    <location>
        <begin position="46"/>
        <end position="60"/>
    </location>
</feature>
<feature type="region of interest" description="Disordered" evidence="1">
    <location>
        <begin position="41"/>
        <end position="65"/>
    </location>
</feature>
<accession>A0A2J7YNP0</accession>
<dbReference type="EMBL" id="LJIW01000002">
    <property type="protein sequence ID" value="PNG89645.1"/>
    <property type="molecule type" value="Genomic_DNA"/>
</dbReference>
<reference evidence="2 3" key="1">
    <citation type="submission" date="2015-09" db="EMBL/GenBank/DDBJ databases">
        <title>Genome sequence, genome mining and natural product profiling of a biocontrol bacterium Streptomyces malaysiensis F913.</title>
        <authorList>
            <person name="Xu Y."/>
            <person name="Wei J."/>
            <person name="Xie J."/>
            <person name="Li T."/>
            <person name="Zhou Z."/>
        </authorList>
    </citation>
    <scope>NUCLEOTIDE SEQUENCE [LARGE SCALE GENOMIC DNA]</scope>
    <source>
        <strain evidence="2 3">F913</strain>
    </source>
</reference>
<evidence type="ECO:0000313" key="3">
    <source>
        <dbReference type="Proteomes" id="UP000236520"/>
    </source>
</evidence>
<gene>
    <name evidence="2" type="ORF">SMF913_25110</name>
</gene>
<keyword evidence="3" id="KW-1185">Reference proteome</keyword>